<dbReference type="InterPro" id="IPR003594">
    <property type="entry name" value="HATPase_dom"/>
</dbReference>
<dbReference type="Pfam" id="PF13426">
    <property type="entry name" value="PAS_9"/>
    <property type="match status" value="2"/>
</dbReference>
<feature type="domain" description="Response regulatory" evidence="6">
    <location>
        <begin position="672"/>
        <end position="788"/>
    </location>
</feature>
<dbReference type="SUPFAM" id="SSF47384">
    <property type="entry name" value="Homodimeric domain of signal transducing histidine kinase"/>
    <property type="match status" value="1"/>
</dbReference>
<dbReference type="Pfam" id="PF00512">
    <property type="entry name" value="HisKA"/>
    <property type="match status" value="1"/>
</dbReference>
<dbReference type="OrthoDB" id="9806821at2"/>
<feature type="domain" description="PAS" evidence="7">
    <location>
        <begin position="34"/>
        <end position="95"/>
    </location>
</feature>
<dbReference type="PANTHER" id="PTHR43065">
    <property type="entry name" value="SENSOR HISTIDINE KINASE"/>
    <property type="match status" value="1"/>
</dbReference>
<dbReference type="Gene3D" id="1.10.287.130">
    <property type="match status" value="1"/>
</dbReference>
<evidence type="ECO:0000313" key="10">
    <source>
        <dbReference type="Proteomes" id="UP000014216"/>
    </source>
</evidence>
<evidence type="ECO:0000256" key="1">
    <source>
        <dbReference type="ARBA" id="ARBA00000085"/>
    </source>
</evidence>
<evidence type="ECO:0000259" key="8">
    <source>
        <dbReference type="PROSITE" id="PS50113"/>
    </source>
</evidence>
<dbReference type="Gene3D" id="3.40.50.2300">
    <property type="match status" value="1"/>
</dbReference>
<keyword evidence="10" id="KW-1185">Reference proteome</keyword>
<dbReference type="SUPFAM" id="SSF52172">
    <property type="entry name" value="CheY-like"/>
    <property type="match status" value="1"/>
</dbReference>
<dbReference type="InterPro" id="IPR005467">
    <property type="entry name" value="His_kinase_dom"/>
</dbReference>
<dbReference type="Pfam" id="PF02518">
    <property type="entry name" value="HATPase_c"/>
    <property type="match status" value="1"/>
</dbReference>
<protein>
    <recommendedName>
        <fullName evidence="2">histidine kinase</fullName>
        <ecNumber evidence="2">2.7.13.3</ecNumber>
    </recommendedName>
</protein>
<dbReference type="Pfam" id="PF00072">
    <property type="entry name" value="Response_reg"/>
    <property type="match status" value="1"/>
</dbReference>
<gene>
    <name evidence="9" type="primary">ptdJ</name>
    <name evidence="9" type="ORF">Dpo_4c03410</name>
</gene>
<organism evidence="9 10">
    <name type="scientific">Desulfotignum phosphitoxidans DSM 13687</name>
    <dbReference type="NCBI Taxonomy" id="1286635"/>
    <lineage>
        <taxon>Bacteria</taxon>
        <taxon>Pseudomonadati</taxon>
        <taxon>Thermodesulfobacteriota</taxon>
        <taxon>Desulfobacteria</taxon>
        <taxon>Desulfobacterales</taxon>
        <taxon>Desulfobacteraceae</taxon>
        <taxon>Desulfotignum</taxon>
    </lineage>
</organism>
<comment type="caution">
    <text evidence="9">The sequence shown here is derived from an EMBL/GenBank/DDBJ whole genome shotgun (WGS) entry which is preliminary data.</text>
</comment>
<dbReference type="Gene3D" id="6.10.250.490">
    <property type="match status" value="1"/>
</dbReference>
<dbReference type="PATRIC" id="fig|1286635.3.peg.2391"/>
<feature type="domain" description="PAC" evidence="8">
    <location>
        <begin position="107"/>
        <end position="159"/>
    </location>
</feature>
<dbReference type="SUPFAM" id="SSF55874">
    <property type="entry name" value="ATPase domain of HSP90 chaperone/DNA topoisomerase II/histidine kinase"/>
    <property type="match status" value="1"/>
</dbReference>
<dbReference type="EMBL" id="APJX01000004">
    <property type="protein sequence ID" value="EMS79789.1"/>
    <property type="molecule type" value="Genomic_DNA"/>
</dbReference>
<dbReference type="InterPro" id="IPR004358">
    <property type="entry name" value="Sig_transdc_His_kin-like_C"/>
</dbReference>
<dbReference type="SMART" id="SM00388">
    <property type="entry name" value="HisKA"/>
    <property type="match status" value="1"/>
</dbReference>
<evidence type="ECO:0000259" key="6">
    <source>
        <dbReference type="PROSITE" id="PS50110"/>
    </source>
</evidence>
<dbReference type="InterPro" id="IPR013656">
    <property type="entry name" value="PAS_4"/>
</dbReference>
<dbReference type="InterPro" id="IPR001789">
    <property type="entry name" value="Sig_transdc_resp-reg_receiver"/>
</dbReference>
<dbReference type="CDD" id="cd00082">
    <property type="entry name" value="HisKA"/>
    <property type="match status" value="1"/>
</dbReference>
<dbReference type="SMART" id="SM00387">
    <property type="entry name" value="HATPase_c"/>
    <property type="match status" value="1"/>
</dbReference>
<dbReference type="RefSeq" id="WP_006966070.1">
    <property type="nucleotide sequence ID" value="NZ_APJX01000004.1"/>
</dbReference>
<dbReference type="InterPro" id="IPR011006">
    <property type="entry name" value="CheY-like_superfamily"/>
</dbReference>
<dbReference type="Proteomes" id="UP000014216">
    <property type="component" value="Unassembled WGS sequence"/>
</dbReference>
<dbReference type="SMART" id="SM00086">
    <property type="entry name" value="PAC"/>
    <property type="match status" value="2"/>
</dbReference>
<dbReference type="InterPro" id="IPR003661">
    <property type="entry name" value="HisK_dim/P_dom"/>
</dbReference>
<name>S0G2V0_9BACT</name>
<feature type="domain" description="PAC" evidence="8">
    <location>
        <begin position="240"/>
        <end position="289"/>
    </location>
</feature>
<keyword evidence="9" id="KW-0418">Kinase</keyword>
<dbReference type="InterPro" id="IPR035965">
    <property type="entry name" value="PAS-like_dom_sf"/>
</dbReference>
<keyword evidence="3 4" id="KW-0597">Phosphoprotein</keyword>
<dbReference type="SMART" id="SM00448">
    <property type="entry name" value="REC"/>
    <property type="match status" value="1"/>
</dbReference>
<sequence length="798" mass="89730">MTVKPTYEELEQRIQELEKIESEHAYFKKALQENEGLFRMLYEKAPLGYQSLDENGRFIVVNQTWLDTLGYDREDVIGKSFADFLHPDWRDHFKENFPRFKSIGEILGVEFEMVKKDGTLILVSFTGKITRDKTGNFQQTHCIFHDITDRKRVEEALRQSEEKYRVLFNTFPLGITVSDHKGNIVESNAMAEKLLGLAKNKHEERRLDGDQWRIIRPDKTRMPTDEYASVRALKKKRQIENVEMGIVKPDGRITWINVSAAPLNLEKYGVVVTYGDITARKKAEQEYKTLFREMLDGFALHEIICDDSKTPVDYRFLDINPAFERMTGLKAASVVGRTVMDVLPTTESYWIETYGAVALSGEPITFENYSAEIGKHFEVTAFCPAPGQFACIFQDITERKRAEADRDVLQTQLNQAQRMESVGRLAGGVAHDFNNMLGVILGHAELALLRADENHDLHDDLKEIQNAAQRSADITKQLLAFARKQTISPKQLDINDTVESMLNMLRRLIGEDIDLVWQPAAHVWPVKMDPTQIDQILANLCVNAMDAISGVGKLTIETGRKTFDEDYCNDHQGFIPGDYTLLAVSDNGCGMDKDTLENLFEPFFTTKEVGKGTGLGLATVYGIVRQNNGFINVYSEPGQGATFSIYLPRFVDDDPADTAVSEKKTAAGGTETILLVEDEPSILRMTRIMLERKGYTVLSAVTPAEAMEKAKNHAGAIDLLITDVVMPEMNGRDLARQITALYPGIRLLFMSGYTANVIAHQGRLDEGVAFIQKPFSMADITAKARELLDMAPDSGKSG</sequence>
<dbReference type="PROSITE" id="PS50113">
    <property type="entry name" value="PAC"/>
    <property type="match status" value="2"/>
</dbReference>
<evidence type="ECO:0000256" key="3">
    <source>
        <dbReference type="ARBA" id="ARBA00022553"/>
    </source>
</evidence>
<evidence type="ECO:0000256" key="4">
    <source>
        <dbReference type="PROSITE-ProRule" id="PRU00169"/>
    </source>
</evidence>
<feature type="domain" description="Histidine kinase" evidence="5">
    <location>
        <begin position="428"/>
        <end position="651"/>
    </location>
</feature>
<dbReference type="NCBIfam" id="TIGR00229">
    <property type="entry name" value="sensory_box"/>
    <property type="match status" value="3"/>
</dbReference>
<evidence type="ECO:0000313" key="9">
    <source>
        <dbReference type="EMBL" id="EMS79789.1"/>
    </source>
</evidence>
<dbReference type="EC" id="2.7.13.3" evidence="2"/>
<dbReference type="InterPro" id="IPR000700">
    <property type="entry name" value="PAS-assoc_C"/>
</dbReference>
<dbReference type="GO" id="GO:0000155">
    <property type="term" value="F:phosphorelay sensor kinase activity"/>
    <property type="evidence" value="ECO:0007669"/>
    <property type="project" value="InterPro"/>
</dbReference>
<accession>S0G2V0</accession>
<dbReference type="SUPFAM" id="SSF55785">
    <property type="entry name" value="PYP-like sensor domain (PAS domain)"/>
    <property type="match status" value="3"/>
</dbReference>
<dbReference type="PANTHER" id="PTHR43065:SF42">
    <property type="entry name" value="TWO-COMPONENT SENSOR PPRA"/>
    <property type="match status" value="1"/>
</dbReference>
<dbReference type="Gene3D" id="3.30.450.20">
    <property type="entry name" value="PAS domain"/>
    <property type="match status" value="3"/>
</dbReference>
<dbReference type="CDD" id="cd00130">
    <property type="entry name" value="PAS"/>
    <property type="match status" value="2"/>
</dbReference>
<keyword evidence="9" id="KW-0808">Transferase</keyword>
<dbReference type="PRINTS" id="PR00344">
    <property type="entry name" value="BCTRLSENSOR"/>
</dbReference>
<dbReference type="SMART" id="SM00091">
    <property type="entry name" value="PAS"/>
    <property type="match status" value="3"/>
</dbReference>
<reference evidence="9 10" key="1">
    <citation type="journal article" date="2013" name="Genome Announc.">
        <title>Draft Genome Sequence of Desulfotignum phosphitoxidans DSM 13687 Strain FiPS-3.</title>
        <authorList>
            <person name="Poehlein A."/>
            <person name="Daniel R."/>
            <person name="Simeonova D.D."/>
        </authorList>
    </citation>
    <scope>NUCLEOTIDE SEQUENCE [LARGE SCALE GENOMIC DNA]</scope>
    <source>
        <strain evidence="9 10">DSM 13687</strain>
    </source>
</reference>
<dbReference type="PROSITE" id="PS50112">
    <property type="entry name" value="PAS"/>
    <property type="match status" value="2"/>
</dbReference>
<dbReference type="AlphaFoldDB" id="S0G2V0"/>
<feature type="domain" description="PAS" evidence="7">
    <location>
        <begin position="160"/>
        <end position="201"/>
    </location>
</feature>
<dbReference type="PROSITE" id="PS50110">
    <property type="entry name" value="RESPONSE_REGULATORY"/>
    <property type="match status" value="1"/>
</dbReference>
<evidence type="ECO:0000259" key="5">
    <source>
        <dbReference type="PROSITE" id="PS50109"/>
    </source>
</evidence>
<dbReference type="InterPro" id="IPR000014">
    <property type="entry name" value="PAS"/>
</dbReference>
<dbReference type="InterPro" id="IPR036097">
    <property type="entry name" value="HisK_dim/P_sf"/>
</dbReference>
<evidence type="ECO:0000256" key="2">
    <source>
        <dbReference type="ARBA" id="ARBA00012438"/>
    </source>
</evidence>
<dbReference type="InterPro" id="IPR036890">
    <property type="entry name" value="HATPase_C_sf"/>
</dbReference>
<dbReference type="Pfam" id="PF08448">
    <property type="entry name" value="PAS_4"/>
    <property type="match status" value="1"/>
</dbReference>
<dbReference type="InterPro" id="IPR001610">
    <property type="entry name" value="PAC"/>
</dbReference>
<comment type="catalytic activity">
    <reaction evidence="1">
        <text>ATP + protein L-histidine = ADP + protein N-phospho-L-histidine.</text>
        <dbReference type="EC" id="2.7.13.3"/>
    </reaction>
</comment>
<evidence type="ECO:0000259" key="7">
    <source>
        <dbReference type="PROSITE" id="PS50112"/>
    </source>
</evidence>
<dbReference type="PROSITE" id="PS50109">
    <property type="entry name" value="HIS_KIN"/>
    <property type="match status" value="1"/>
</dbReference>
<feature type="modified residue" description="4-aspartylphosphate" evidence="4">
    <location>
        <position position="723"/>
    </location>
</feature>
<proteinExistence type="predicted"/>
<dbReference type="Gene3D" id="3.30.565.10">
    <property type="entry name" value="Histidine kinase-like ATPase, C-terminal domain"/>
    <property type="match status" value="1"/>
</dbReference>